<dbReference type="PANTHER" id="PTHR23507">
    <property type="entry name" value="ZGC:174356"/>
    <property type="match status" value="1"/>
</dbReference>
<dbReference type="GO" id="GO:0016020">
    <property type="term" value="C:membrane"/>
    <property type="evidence" value="ECO:0007669"/>
    <property type="project" value="UniProtKB-SubCell"/>
</dbReference>
<dbReference type="InterPro" id="IPR011701">
    <property type="entry name" value="MFS"/>
</dbReference>
<evidence type="ECO:0000256" key="5">
    <source>
        <dbReference type="SAM" id="Phobius"/>
    </source>
</evidence>
<keyword evidence="4 5" id="KW-0472">Membrane</keyword>
<dbReference type="GO" id="GO:0022857">
    <property type="term" value="F:transmembrane transporter activity"/>
    <property type="evidence" value="ECO:0007669"/>
    <property type="project" value="InterPro"/>
</dbReference>
<evidence type="ECO:0000256" key="2">
    <source>
        <dbReference type="ARBA" id="ARBA00022692"/>
    </source>
</evidence>
<organism evidence="6 7">
    <name type="scientific">Periconia macrospinosa</name>
    <dbReference type="NCBI Taxonomy" id="97972"/>
    <lineage>
        <taxon>Eukaryota</taxon>
        <taxon>Fungi</taxon>
        <taxon>Dikarya</taxon>
        <taxon>Ascomycota</taxon>
        <taxon>Pezizomycotina</taxon>
        <taxon>Dothideomycetes</taxon>
        <taxon>Pleosporomycetidae</taxon>
        <taxon>Pleosporales</taxon>
        <taxon>Massarineae</taxon>
        <taxon>Periconiaceae</taxon>
        <taxon>Periconia</taxon>
    </lineage>
</organism>
<evidence type="ECO:0000256" key="3">
    <source>
        <dbReference type="ARBA" id="ARBA00022989"/>
    </source>
</evidence>
<protein>
    <submittedName>
        <fullName evidence="6">Tetracycline-efflux transporter-like protein</fullName>
    </submittedName>
</protein>
<dbReference type="STRING" id="97972.A0A2V1E9Q7"/>
<proteinExistence type="predicted"/>
<dbReference type="Pfam" id="PF07690">
    <property type="entry name" value="MFS_1"/>
    <property type="match status" value="1"/>
</dbReference>
<keyword evidence="2 5" id="KW-0812">Transmembrane</keyword>
<dbReference type="AlphaFoldDB" id="A0A2V1E9Q7"/>
<reference evidence="6 7" key="1">
    <citation type="journal article" date="2018" name="Sci. Rep.">
        <title>Comparative genomics provides insights into the lifestyle and reveals functional heterogeneity of dark septate endophytic fungi.</title>
        <authorList>
            <person name="Knapp D.G."/>
            <person name="Nemeth J.B."/>
            <person name="Barry K."/>
            <person name="Hainaut M."/>
            <person name="Henrissat B."/>
            <person name="Johnson J."/>
            <person name="Kuo A."/>
            <person name="Lim J.H.P."/>
            <person name="Lipzen A."/>
            <person name="Nolan M."/>
            <person name="Ohm R.A."/>
            <person name="Tamas L."/>
            <person name="Grigoriev I.V."/>
            <person name="Spatafora J.W."/>
            <person name="Nagy L.G."/>
            <person name="Kovacs G.M."/>
        </authorList>
    </citation>
    <scope>NUCLEOTIDE SEQUENCE [LARGE SCALE GENOMIC DNA]</scope>
    <source>
        <strain evidence="6 7">DSE2036</strain>
    </source>
</reference>
<evidence type="ECO:0000313" key="6">
    <source>
        <dbReference type="EMBL" id="PVI06374.1"/>
    </source>
</evidence>
<feature type="transmembrane region" description="Helical" evidence="5">
    <location>
        <begin position="408"/>
        <end position="429"/>
    </location>
</feature>
<sequence length="582" mass="63647">MVSAESPFAEDAEIEQHLREYTHHNQSSPPLAVIPAAPIQSDVEVDESAPLLRVSTNPDSETGVEEENTEEWFGYAELKGLPWWKRPSIFWLLPPFLLFTLAYGGIIVPKINLIMDLVCEEYYASQDPDPISGPVDPGQQPDRCRTDAVSARSSLFLLYASLASGILTAITSPKLGALSDRYGRIRLLTLTTCGTFAGEVLTILTAKYPEKVHVNWILVGYAIDGLCGSFIVGMAFAHSYAADCTSPQKRNVAFGYFHACLFTGIALGPVAAGYIIEARQKYVDKTEAVLLVFYIALGCHIVFILFLNFIIPESLSKARQEAAREKHRIEKEQRGPSSDFINRIRSLNLLAPLKILWPTGPGSNSAVRWNLILLAATDTIMFGVAIGAMGVIVVYMRQQFNWQELESGRFVSIVNISRVFCLLVALPLLTRIVRGKKGTKSQPHSGSDRFDLFIIRVSVLFDMLGFIGYALARDGSLFIASGAIAAIGGMGSPTLGSALTKHVRPDQVGQLLGATGLLHAFARVLGPTIFNGIYSATTSTYRQAVFVCLAGTFGCALLCSWFIRPHGEFSREIRSSTAGFFS</sequence>
<evidence type="ECO:0000256" key="4">
    <source>
        <dbReference type="ARBA" id="ARBA00023136"/>
    </source>
</evidence>
<evidence type="ECO:0000313" key="7">
    <source>
        <dbReference type="Proteomes" id="UP000244855"/>
    </source>
</evidence>
<name>A0A2V1E9Q7_9PLEO</name>
<dbReference type="Gene3D" id="1.20.1250.20">
    <property type="entry name" value="MFS general substrate transporter like domains"/>
    <property type="match status" value="1"/>
</dbReference>
<dbReference type="InterPro" id="IPR036259">
    <property type="entry name" value="MFS_trans_sf"/>
</dbReference>
<dbReference type="PANTHER" id="PTHR23507:SF40">
    <property type="entry name" value="TETRACYCLINE-EFFLUX TRANSPORTER"/>
    <property type="match status" value="1"/>
</dbReference>
<feature type="transmembrane region" description="Helical" evidence="5">
    <location>
        <begin position="511"/>
        <end position="534"/>
    </location>
</feature>
<keyword evidence="3 5" id="KW-1133">Transmembrane helix</keyword>
<feature type="transmembrane region" description="Helical" evidence="5">
    <location>
        <begin position="253"/>
        <end position="276"/>
    </location>
</feature>
<feature type="transmembrane region" description="Helical" evidence="5">
    <location>
        <begin position="89"/>
        <end position="108"/>
    </location>
</feature>
<feature type="transmembrane region" description="Helical" evidence="5">
    <location>
        <begin position="288"/>
        <end position="311"/>
    </location>
</feature>
<keyword evidence="7" id="KW-1185">Reference proteome</keyword>
<feature type="transmembrane region" description="Helical" evidence="5">
    <location>
        <begin position="187"/>
        <end position="206"/>
    </location>
</feature>
<feature type="transmembrane region" description="Helical" evidence="5">
    <location>
        <begin position="371"/>
        <end position="396"/>
    </location>
</feature>
<feature type="transmembrane region" description="Helical" evidence="5">
    <location>
        <begin position="218"/>
        <end position="241"/>
    </location>
</feature>
<evidence type="ECO:0000256" key="1">
    <source>
        <dbReference type="ARBA" id="ARBA00004141"/>
    </source>
</evidence>
<dbReference type="EMBL" id="KZ805309">
    <property type="protein sequence ID" value="PVI06374.1"/>
    <property type="molecule type" value="Genomic_DNA"/>
</dbReference>
<accession>A0A2V1E9Q7</accession>
<gene>
    <name evidence="6" type="ORF">DM02DRAFT_609947</name>
</gene>
<feature type="transmembrane region" description="Helical" evidence="5">
    <location>
        <begin position="477"/>
        <end position="499"/>
    </location>
</feature>
<comment type="subcellular location">
    <subcellularLocation>
        <location evidence="1">Membrane</location>
        <topology evidence="1">Multi-pass membrane protein</topology>
    </subcellularLocation>
</comment>
<feature type="transmembrane region" description="Helical" evidence="5">
    <location>
        <begin position="156"/>
        <end position="175"/>
    </location>
</feature>
<dbReference type="Proteomes" id="UP000244855">
    <property type="component" value="Unassembled WGS sequence"/>
</dbReference>
<dbReference type="OrthoDB" id="3026777at2759"/>
<feature type="transmembrane region" description="Helical" evidence="5">
    <location>
        <begin position="540"/>
        <end position="563"/>
    </location>
</feature>
<feature type="transmembrane region" description="Helical" evidence="5">
    <location>
        <begin position="450"/>
        <end position="471"/>
    </location>
</feature>
<dbReference type="SUPFAM" id="SSF103473">
    <property type="entry name" value="MFS general substrate transporter"/>
    <property type="match status" value="1"/>
</dbReference>